<dbReference type="Gene3D" id="3.40.50.720">
    <property type="entry name" value="NAD(P)-binding Rossmann-like Domain"/>
    <property type="match status" value="2"/>
</dbReference>
<name>A0A5Q2TKU2_9BACI</name>
<dbReference type="GO" id="GO:0051287">
    <property type="term" value="F:NAD binding"/>
    <property type="evidence" value="ECO:0007669"/>
    <property type="project" value="InterPro"/>
</dbReference>
<dbReference type="PANTHER" id="PTHR10996">
    <property type="entry name" value="2-HYDROXYACID DEHYDROGENASE-RELATED"/>
    <property type="match status" value="1"/>
</dbReference>
<protein>
    <submittedName>
        <fullName evidence="4">Glycerate dehydrogenase</fullName>
    </submittedName>
</protein>
<dbReference type="AlphaFoldDB" id="A0A5Q2TKU2"/>
<dbReference type="RefSeq" id="WP_153791917.1">
    <property type="nucleotide sequence ID" value="NZ_CP045915.1"/>
</dbReference>
<evidence type="ECO:0000313" key="5">
    <source>
        <dbReference type="Proteomes" id="UP000339690"/>
    </source>
</evidence>
<dbReference type="InterPro" id="IPR050223">
    <property type="entry name" value="D-isomer_2-hydroxyacid_DH"/>
</dbReference>
<gene>
    <name evidence="4" type="ORF">GI584_16635</name>
</gene>
<dbReference type="SUPFAM" id="SSF51735">
    <property type="entry name" value="NAD(P)-binding Rossmann-fold domains"/>
    <property type="match status" value="1"/>
</dbReference>
<evidence type="ECO:0000256" key="2">
    <source>
        <dbReference type="ARBA" id="ARBA00023027"/>
    </source>
</evidence>
<sequence length="330" mass="37640">MKAMYIMSDKSFDLVYPPKIRQEIESLVEVMEPLLTPAMLQEDYTVLNDIDVILSGWGGPRIDHRLLQHAPQLKAVFYAAGSLKKMVTDEMWDKNIIITNAVHANAVPVMEFTVSQILFCLKNGWQFVRDIQRDKIYPSKPYDIFGSFGSTVGIISLSTIGKGVCELLKQFDLKVIAYDPFANQEEAKELGVELCDLEDIFQLSDIVSLHTPLLEETRGLITGEHFQMLKPNACFINTARGAIVKENEMIQVLNQRQDITAILDVTDPEPPDQNSLLYYLPNIVLTPHLAGSQGAECARMGYYMFLELERYVNNRPLQWQVFREEFQRQA</sequence>
<keyword evidence="2" id="KW-0520">NAD</keyword>
<dbReference type="Proteomes" id="UP000339690">
    <property type="component" value="Chromosome"/>
</dbReference>
<dbReference type="KEGG" id="grc:GI584_16635"/>
<dbReference type="SUPFAM" id="SSF52283">
    <property type="entry name" value="Formate/glycerate dehydrogenase catalytic domain-like"/>
    <property type="match status" value="1"/>
</dbReference>
<feature type="domain" description="D-isomer specific 2-hydroxyacid dehydrogenase NAD-binding" evidence="3">
    <location>
        <begin position="117"/>
        <end position="290"/>
    </location>
</feature>
<dbReference type="GO" id="GO:0016618">
    <property type="term" value="F:hydroxypyruvate reductase [NAD(P)H] activity"/>
    <property type="evidence" value="ECO:0007669"/>
    <property type="project" value="TreeGrafter"/>
</dbReference>
<dbReference type="GO" id="GO:0030267">
    <property type="term" value="F:glyoxylate reductase (NADPH) activity"/>
    <property type="evidence" value="ECO:0007669"/>
    <property type="project" value="TreeGrafter"/>
</dbReference>
<dbReference type="EMBL" id="CP045915">
    <property type="protein sequence ID" value="QGH35574.1"/>
    <property type="molecule type" value="Genomic_DNA"/>
</dbReference>
<keyword evidence="1" id="KW-0560">Oxidoreductase</keyword>
<evidence type="ECO:0000313" key="4">
    <source>
        <dbReference type="EMBL" id="QGH35574.1"/>
    </source>
</evidence>
<dbReference type="GO" id="GO:0005829">
    <property type="term" value="C:cytosol"/>
    <property type="evidence" value="ECO:0007669"/>
    <property type="project" value="TreeGrafter"/>
</dbReference>
<dbReference type="CDD" id="cd12167">
    <property type="entry name" value="2-Hacid_dh_8"/>
    <property type="match status" value="1"/>
</dbReference>
<dbReference type="InterPro" id="IPR036291">
    <property type="entry name" value="NAD(P)-bd_dom_sf"/>
</dbReference>
<evidence type="ECO:0000256" key="1">
    <source>
        <dbReference type="ARBA" id="ARBA00023002"/>
    </source>
</evidence>
<accession>A0A5Q2TKU2</accession>
<proteinExistence type="predicted"/>
<dbReference type="Pfam" id="PF02826">
    <property type="entry name" value="2-Hacid_dh_C"/>
    <property type="match status" value="1"/>
</dbReference>
<dbReference type="PANTHER" id="PTHR10996:SF178">
    <property type="entry name" value="2-HYDROXYACID DEHYDROGENASE YGL185C-RELATED"/>
    <property type="match status" value="1"/>
</dbReference>
<reference evidence="4 5" key="1">
    <citation type="submission" date="2019-11" db="EMBL/GenBank/DDBJ databases">
        <title>Gracilibacillus salitolerans sp. nov., a moderate halophile isolated from a saline soil in northwest China.</title>
        <authorList>
            <person name="Gan L."/>
        </authorList>
    </citation>
    <scope>NUCLEOTIDE SEQUENCE [LARGE SCALE GENOMIC DNA]</scope>
    <source>
        <strain evidence="4 5">SCU50</strain>
    </source>
</reference>
<organism evidence="4 5">
    <name type="scientific">Gracilibacillus salitolerans</name>
    <dbReference type="NCBI Taxonomy" id="2663022"/>
    <lineage>
        <taxon>Bacteria</taxon>
        <taxon>Bacillati</taxon>
        <taxon>Bacillota</taxon>
        <taxon>Bacilli</taxon>
        <taxon>Bacillales</taxon>
        <taxon>Bacillaceae</taxon>
        <taxon>Gracilibacillus</taxon>
    </lineage>
</organism>
<evidence type="ECO:0000259" key="3">
    <source>
        <dbReference type="Pfam" id="PF02826"/>
    </source>
</evidence>
<keyword evidence="5" id="KW-1185">Reference proteome</keyword>
<dbReference type="InterPro" id="IPR006140">
    <property type="entry name" value="D-isomer_DH_NAD-bd"/>
</dbReference>